<accession>A0A0B6YIB8</accession>
<proteinExistence type="predicted"/>
<feature type="non-terminal residue" evidence="1">
    <location>
        <position position="1"/>
    </location>
</feature>
<organism evidence="1">
    <name type="scientific">Arion vulgaris</name>
    <dbReference type="NCBI Taxonomy" id="1028688"/>
    <lineage>
        <taxon>Eukaryota</taxon>
        <taxon>Metazoa</taxon>
        <taxon>Spiralia</taxon>
        <taxon>Lophotrochozoa</taxon>
        <taxon>Mollusca</taxon>
        <taxon>Gastropoda</taxon>
        <taxon>Heterobranchia</taxon>
        <taxon>Euthyneura</taxon>
        <taxon>Panpulmonata</taxon>
        <taxon>Eupulmonata</taxon>
        <taxon>Stylommatophora</taxon>
        <taxon>Helicina</taxon>
        <taxon>Arionoidea</taxon>
        <taxon>Arionidae</taxon>
        <taxon>Arion</taxon>
    </lineage>
</organism>
<protein>
    <submittedName>
        <fullName evidence="1">Uncharacterized protein</fullName>
    </submittedName>
</protein>
<sequence>YRRAFSDFRSIEAKLTVFLIEEKPHLNLLQSHQHSFNLLAKYFTRSPSISKPSNRLELLDSSETVLYLFAKLNTICFSIFINH</sequence>
<dbReference type="EMBL" id="HACG01008686">
    <property type="protein sequence ID" value="CEK55551.1"/>
    <property type="molecule type" value="Transcribed_RNA"/>
</dbReference>
<name>A0A0B6YIB8_9EUPU</name>
<gene>
    <name evidence="1" type="primary">ORF25479</name>
</gene>
<dbReference type="AlphaFoldDB" id="A0A0B6YIB8"/>
<evidence type="ECO:0000313" key="1">
    <source>
        <dbReference type="EMBL" id="CEK55551.1"/>
    </source>
</evidence>
<reference evidence="1" key="1">
    <citation type="submission" date="2014-12" db="EMBL/GenBank/DDBJ databases">
        <title>Insight into the proteome of Arion vulgaris.</title>
        <authorList>
            <person name="Aradska J."/>
            <person name="Bulat T."/>
            <person name="Smidak R."/>
            <person name="Sarate P."/>
            <person name="Gangsoo J."/>
            <person name="Sialana F."/>
            <person name="Bilban M."/>
            <person name="Lubec G."/>
        </authorList>
    </citation>
    <scope>NUCLEOTIDE SEQUENCE</scope>
    <source>
        <tissue evidence="1">Skin</tissue>
    </source>
</reference>